<evidence type="ECO:0000313" key="2">
    <source>
        <dbReference type="Proteomes" id="UP000033423"/>
    </source>
</evidence>
<reference evidence="1 2" key="1">
    <citation type="submission" date="2015-02" db="EMBL/GenBank/DDBJ databases">
        <title>Single-cell genomics of uncultivated deep-branching MTB reveals a conserved set of magnetosome genes.</title>
        <authorList>
            <person name="Kolinko S."/>
            <person name="Richter M."/>
            <person name="Glockner F.O."/>
            <person name="Brachmann A."/>
            <person name="Schuler D."/>
        </authorList>
    </citation>
    <scope>NUCLEOTIDE SEQUENCE [LARGE SCALE GENOMIC DNA]</scope>
    <source>
        <strain evidence="1">TM-1</strain>
    </source>
</reference>
<organism evidence="1 2">
    <name type="scientific">Candidatus Magnetobacterium bavaricum</name>
    <dbReference type="NCBI Taxonomy" id="29290"/>
    <lineage>
        <taxon>Bacteria</taxon>
        <taxon>Pseudomonadati</taxon>
        <taxon>Nitrospirota</taxon>
        <taxon>Thermodesulfovibrionia</taxon>
        <taxon>Thermodesulfovibrionales</taxon>
        <taxon>Candidatus Magnetobacteriaceae</taxon>
        <taxon>Candidatus Magnetobacterium</taxon>
    </lineage>
</organism>
<protein>
    <submittedName>
        <fullName evidence="1">Uncharacterized protein</fullName>
    </submittedName>
</protein>
<evidence type="ECO:0000313" key="1">
    <source>
        <dbReference type="EMBL" id="KJU85678.1"/>
    </source>
</evidence>
<comment type="caution">
    <text evidence="1">The sequence shown here is derived from an EMBL/GenBank/DDBJ whole genome shotgun (WGS) entry which is preliminary data.</text>
</comment>
<gene>
    <name evidence="1" type="ORF">MBAV_002125</name>
</gene>
<accession>A0A0F3GY86</accession>
<dbReference type="AlphaFoldDB" id="A0A0F3GY86"/>
<dbReference type="Proteomes" id="UP000033423">
    <property type="component" value="Unassembled WGS sequence"/>
</dbReference>
<keyword evidence="2" id="KW-1185">Reference proteome</keyword>
<proteinExistence type="predicted"/>
<dbReference type="EMBL" id="LACI01000910">
    <property type="protein sequence ID" value="KJU85678.1"/>
    <property type="molecule type" value="Genomic_DNA"/>
</dbReference>
<name>A0A0F3GY86_9BACT</name>
<sequence>MHISGDYRFSEGTANPADVLKRLLSGMPVVVPTGEIVKGDVQPQSYQFGEAHVDQARAVLDAKARQYAIANKCTYEQAVRAVELGRG</sequence>